<dbReference type="AlphaFoldDB" id="A0AAW1VKL3"/>
<accession>A0AAW1VKL3</accession>
<evidence type="ECO:0000313" key="2">
    <source>
        <dbReference type="EMBL" id="KAK9904413.1"/>
    </source>
</evidence>
<protein>
    <submittedName>
        <fullName evidence="2">Uncharacterized protein</fullName>
    </submittedName>
</protein>
<comment type="caution">
    <text evidence="2">The sequence shown here is derived from an EMBL/GenBank/DDBJ whole genome shotgun (WGS) entry which is preliminary data.</text>
</comment>
<name>A0AAW1VKL3_RUBAR</name>
<gene>
    <name evidence="2" type="ORF">M0R45_000779</name>
</gene>
<evidence type="ECO:0000256" key="1">
    <source>
        <dbReference type="SAM" id="MobiDB-lite"/>
    </source>
</evidence>
<proteinExistence type="predicted"/>
<feature type="region of interest" description="Disordered" evidence="1">
    <location>
        <begin position="1"/>
        <end position="30"/>
    </location>
</feature>
<dbReference type="Proteomes" id="UP001457282">
    <property type="component" value="Unassembled WGS sequence"/>
</dbReference>
<dbReference type="EMBL" id="JBEDUW010000200">
    <property type="protein sequence ID" value="KAK9904413.1"/>
    <property type="molecule type" value="Genomic_DNA"/>
</dbReference>
<evidence type="ECO:0000313" key="3">
    <source>
        <dbReference type="Proteomes" id="UP001457282"/>
    </source>
</evidence>
<reference evidence="2 3" key="1">
    <citation type="journal article" date="2023" name="G3 (Bethesda)">
        <title>A chromosome-length genome assembly and annotation of blackberry (Rubus argutus, cv. 'Hillquist').</title>
        <authorList>
            <person name="Bruna T."/>
            <person name="Aryal R."/>
            <person name="Dudchenko O."/>
            <person name="Sargent D.J."/>
            <person name="Mead D."/>
            <person name="Buti M."/>
            <person name="Cavallini A."/>
            <person name="Hytonen T."/>
            <person name="Andres J."/>
            <person name="Pham M."/>
            <person name="Weisz D."/>
            <person name="Mascagni F."/>
            <person name="Usai G."/>
            <person name="Natali L."/>
            <person name="Bassil N."/>
            <person name="Fernandez G.E."/>
            <person name="Lomsadze A."/>
            <person name="Armour M."/>
            <person name="Olukolu B."/>
            <person name="Poorten T."/>
            <person name="Britton C."/>
            <person name="Davik J."/>
            <person name="Ashrafi H."/>
            <person name="Aiden E.L."/>
            <person name="Borodovsky M."/>
            <person name="Worthington M."/>
        </authorList>
    </citation>
    <scope>NUCLEOTIDE SEQUENCE [LARGE SCALE GENOMIC DNA]</scope>
    <source>
        <strain evidence="2">PI 553951</strain>
    </source>
</reference>
<organism evidence="2 3">
    <name type="scientific">Rubus argutus</name>
    <name type="common">Southern blackberry</name>
    <dbReference type="NCBI Taxonomy" id="59490"/>
    <lineage>
        <taxon>Eukaryota</taxon>
        <taxon>Viridiplantae</taxon>
        <taxon>Streptophyta</taxon>
        <taxon>Embryophyta</taxon>
        <taxon>Tracheophyta</taxon>
        <taxon>Spermatophyta</taxon>
        <taxon>Magnoliopsida</taxon>
        <taxon>eudicotyledons</taxon>
        <taxon>Gunneridae</taxon>
        <taxon>Pentapetalae</taxon>
        <taxon>rosids</taxon>
        <taxon>fabids</taxon>
        <taxon>Rosales</taxon>
        <taxon>Rosaceae</taxon>
        <taxon>Rosoideae</taxon>
        <taxon>Rosoideae incertae sedis</taxon>
        <taxon>Rubus</taxon>
    </lineage>
</organism>
<keyword evidence="3" id="KW-1185">Reference proteome</keyword>
<sequence>MPEAGAKNPNSLKILRPYSTKLPSSGSKSRGRYVEAMKGIRAIRAVRVGKKLEVTLYIGHFALCDTGDNV</sequence>